<gene>
    <name evidence="3" type="ORF">AJE_13545</name>
</gene>
<comment type="caution">
    <text evidence="3">The sequence shown here is derived from an EMBL/GenBank/DDBJ whole genome shotgun (WGS) entry which is preliminary data.</text>
</comment>
<dbReference type="PROSITE" id="PS51257">
    <property type="entry name" value="PROKAR_LIPOPROTEIN"/>
    <property type="match status" value="1"/>
</dbReference>
<organism evidence="3 4">
    <name type="scientific">Alishewanella jeotgali KCTC 22429</name>
    <dbReference type="NCBI Taxonomy" id="1129374"/>
    <lineage>
        <taxon>Bacteria</taxon>
        <taxon>Pseudomonadati</taxon>
        <taxon>Pseudomonadota</taxon>
        <taxon>Gammaproteobacteria</taxon>
        <taxon>Alteromonadales</taxon>
        <taxon>Alteromonadaceae</taxon>
        <taxon>Alishewanella</taxon>
    </lineage>
</organism>
<dbReference type="EMBL" id="AHTH01000045">
    <property type="protein sequence ID" value="EHR40199.1"/>
    <property type="molecule type" value="Genomic_DNA"/>
</dbReference>
<proteinExistence type="predicted"/>
<evidence type="ECO:0000313" key="4">
    <source>
        <dbReference type="Proteomes" id="UP000012046"/>
    </source>
</evidence>
<feature type="signal peptide" evidence="1">
    <location>
        <begin position="1"/>
        <end position="22"/>
    </location>
</feature>
<protein>
    <recommendedName>
        <fullName evidence="2">ABC-type transport auxiliary lipoprotein component domain-containing protein</fullName>
    </recommendedName>
</protein>
<keyword evidence="4" id="KW-1185">Reference proteome</keyword>
<dbReference type="AlphaFoldDB" id="H3ZH59"/>
<dbReference type="SUPFAM" id="SSF159594">
    <property type="entry name" value="XCC0632-like"/>
    <property type="match status" value="1"/>
</dbReference>
<evidence type="ECO:0000259" key="2">
    <source>
        <dbReference type="Pfam" id="PF03886"/>
    </source>
</evidence>
<dbReference type="Pfam" id="PF03886">
    <property type="entry name" value="ABC_trans_aux"/>
    <property type="match status" value="1"/>
</dbReference>
<feature type="domain" description="ABC-type transport auxiliary lipoprotein component" evidence="2">
    <location>
        <begin position="25"/>
        <end position="176"/>
    </location>
</feature>
<name>H3ZH59_9ALTE</name>
<reference evidence="3 4" key="1">
    <citation type="journal article" date="2012" name="J. Bacteriol.">
        <title>Genome Sequence of Extracellular-Protease-Producing Alishewanella jeotgali Isolated from Traditional Korean Fermented Seafood.</title>
        <authorList>
            <person name="Jung J."/>
            <person name="Chun J."/>
            <person name="Park W."/>
        </authorList>
    </citation>
    <scope>NUCLEOTIDE SEQUENCE [LARGE SCALE GENOMIC DNA]</scope>
    <source>
        <strain evidence="3 4">KCTC 22429</strain>
    </source>
</reference>
<dbReference type="Proteomes" id="UP000012046">
    <property type="component" value="Unassembled WGS sequence"/>
</dbReference>
<evidence type="ECO:0000313" key="3">
    <source>
        <dbReference type="EMBL" id="EHR40199.1"/>
    </source>
</evidence>
<feature type="chain" id="PRO_5003591840" description="ABC-type transport auxiliary lipoprotein component domain-containing protein" evidence="1">
    <location>
        <begin position="23"/>
        <end position="183"/>
    </location>
</feature>
<dbReference type="PATRIC" id="fig|1129374.4.peg.2688"/>
<dbReference type="InterPro" id="IPR005586">
    <property type="entry name" value="ABC_trans_aux"/>
</dbReference>
<dbReference type="STRING" id="1129374.AJE_13545"/>
<evidence type="ECO:0000256" key="1">
    <source>
        <dbReference type="SAM" id="SignalP"/>
    </source>
</evidence>
<keyword evidence="1" id="KW-0732">Signal</keyword>
<dbReference type="Gene3D" id="3.40.50.10610">
    <property type="entry name" value="ABC-type transport auxiliary lipoprotein component"/>
    <property type="match status" value="1"/>
</dbReference>
<dbReference type="RefSeq" id="WP_008607299.1">
    <property type="nucleotide sequence ID" value="NZ_AHTH01000045.1"/>
</dbReference>
<sequence length="183" mass="20160">MRTLLVSFSLLLAACSSQPVQIAYYQLAPLPAVTATVQPLPALQIQPLRVASYLNGSGLVLQQSAVEYQIARQHLWADALQQQMQRQLTQYLLLALPQQPLATGSTPAPRQLWLEIDRFNADAAGQAVLSGRYRLSSAEREHYQPFEYQVALNADGYPAMVAALSEAWQQLLQDLASKLKAGV</sequence>
<dbReference type="eggNOG" id="COG3009">
    <property type="taxonomic scope" value="Bacteria"/>
</dbReference>
<accession>H3ZH59</accession>